<gene>
    <name evidence="1" type="ORF">MNY70_05710</name>
</gene>
<reference evidence="1" key="1">
    <citation type="submission" date="2022-03" db="EMBL/GenBank/DDBJ databases">
        <title>ESBL-producing Moellerella wisconsensis and Escherichia marmotae isolated from wild game meat.</title>
        <authorList>
            <person name="Biggel M."/>
        </authorList>
    </citation>
    <scope>NUCLEOTIDE SEQUENCE</scope>
    <source>
        <strain evidence="1">W1</strain>
    </source>
</reference>
<accession>A0ACD3YA45</accession>
<sequence length="77" mass="8398">MGKMTFVVEYEDGKEPSVNAGTEILGGKLLSVGFGDCHDGQLTQDEVSALNHAINFSDLKETCKDFEVNYDEVVAKL</sequence>
<protein>
    <submittedName>
        <fullName evidence="1">Uncharacterized protein</fullName>
    </submittedName>
</protein>
<keyword evidence="2" id="KW-1185">Reference proteome</keyword>
<name>A0ACD3YA45_9GAMM</name>
<dbReference type="Proteomes" id="UP000829420">
    <property type="component" value="Chromosome"/>
</dbReference>
<dbReference type="EMBL" id="CP093255">
    <property type="protein sequence ID" value="UNH39938.1"/>
    <property type="molecule type" value="Genomic_DNA"/>
</dbReference>
<evidence type="ECO:0000313" key="1">
    <source>
        <dbReference type="EMBL" id="UNH39938.1"/>
    </source>
</evidence>
<evidence type="ECO:0000313" key="2">
    <source>
        <dbReference type="Proteomes" id="UP000829420"/>
    </source>
</evidence>
<proteinExistence type="predicted"/>
<organism evidence="1 2">
    <name type="scientific">Moellerella wisconsensis</name>
    <dbReference type="NCBI Taxonomy" id="158849"/>
    <lineage>
        <taxon>Bacteria</taxon>
        <taxon>Pseudomonadati</taxon>
        <taxon>Pseudomonadota</taxon>
        <taxon>Gammaproteobacteria</taxon>
        <taxon>Enterobacterales</taxon>
        <taxon>Morganellaceae</taxon>
        <taxon>Moellerella</taxon>
    </lineage>
</organism>